<comment type="caution">
    <text evidence="6">The sequence shown here is derived from an EMBL/GenBank/DDBJ whole genome shotgun (WGS) entry which is preliminary data.</text>
</comment>
<evidence type="ECO:0000313" key="6">
    <source>
        <dbReference type="EMBL" id="PLT10496.1"/>
    </source>
</evidence>
<dbReference type="Gene3D" id="1.10.287.620">
    <property type="entry name" value="Helix Hairpins"/>
    <property type="match status" value="1"/>
</dbReference>
<evidence type="ECO:0000256" key="2">
    <source>
        <dbReference type="ARBA" id="ARBA00022840"/>
    </source>
</evidence>
<protein>
    <recommendedName>
        <fullName evidence="5">S-layer protein C-terminal domain-containing protein</fullName>
    </recommendedName>
</protein>
<feature type="coiled-coil region" evidence="3">
    <location>
        <begin position="668"/>
        <end position="810"/>
    </location>
</feature>
<proteinExistence type="predicted"/>
<keyword evidence="2" id="KW-0067">ATP-binding</keyword>
<feature type="coiled-coil region" evidence="3">
    <location>
        <begin position="584"/>
        <end position="632"/>
    </location>
</feature>
<gene>
    <name evidence="6" type="ORF">CYJ79_10235</name>
</gene>
<evidence type="ECO:0000256" key="4">
    <source>
        <dbReference type="SAM" id="MobiDB-lite"/>
    </source>
</evidence>
<accession>A0A2N5KW76</accession>
<dbReference type="Pfam" id="PF03217">
    <property type="entry name" value="SlpA"/>
    <property type="match status" value="1"/>
</dbReference>
<feature type="compositionally biased region" description="Basic and acidic residues" evidence="4">
    <location>
        <begin position="177"/>
        <end position="196"/>
    </location>
</feature>
<evidence type="ECO:0000259" key="5">
    <source>
        <dbReference type="Pfam" id="PF03217"/>
    </source>
</evidence>
<evidence type="ECO:0000256" key="3">
    <source>
        <dbReference type="SAM" id="Coils"/>
    </source>
</evidence>
<dbReference type="PANTHER" id="PTHR18937">
    <property type="entry name" value="STRUCTURAL MAINTENANCE OF CHROMOSOMES SMC FAMILY MEMBER"/>
    <property type="match status" value="1"/>
</dbReference>
<sequence length="968" mass="106941">MNRNTILTSLTTAALAGLFLTGNVSENVKADVKPDGETTKAKTAEENAQADGDSAQKDVDNAQQEVNTAKADLDSAQSNAAGPDSAYSDQQAKTDAAKKTETDKKSALDKADDAQKQAEALVNDSKNPDKVKQANDDVTAKSGALDTAKKEQTIADKNASDQDEQVKQDQSQVNDLTKTRDNKQNDKNTADQKVKDTEDALKGTGIKEAKDAVDTYQKNFDNLNENIKKNQGILKHNQDILKQNQDKLTPANTNLSNAKKAIKNASNQLTADNTKLSEKKTALDNAKKEAQSAAGFFKSLAEDTSLTAEQRKDAQQAYGIVMNDGKYQGIKLTWYDPSKQLGKDGDATSLANIQATLSDLDDLVNVRKQYNLRQPKVSLTAMAVAMMSSDYLLTHEFDHPILHKENGPFFADEQDIAEGAGQVGLYMNEKEYIDHLIQEYPEYARYSYDTGNLSYDQWKANNDFWEQHGLILYGGGDRVIGHYVSMVNPYQDGVGMGNSGDGIGTTDIIADLKYKKVPYKTVTEEDGTVETYYNLVPIGVNENPNKGFTIDQYKNLVNNYVANPNQANFVQAAQKAVDYAQSVVNDDQNRLTELQDEQDRAQSNVDSLNKAISETQKAIENTNNQINTDQIELGKQKNNLSQVQDRLNTLTASQDQKIKNFNAAVENQKKAEIALTEAQSNLDKATNTLNAAKDKLNNLQSIAKTKAEAVKNAQDELATAQKRVEDLKNAPQILAQANDAQAKAQKEYDAAKKVADEAQAQLNKLESAKSTADAQVSAAQAEYNAALAKLKAAEDKLANAKNSLKKIKQSESLIDQSSSTGATETSSKFKRIRLTHNAYVYTKSLKIVKHKTHKNTLLKKGHYIKAWNKGKIVTIKGKKFYQIGKNRFVKVANAVAKKAKKSYVLAVVKGRKNHKVRVYLENGKFAKKYVYGQKTYKLAEKKTTKGKTYYRIYGKKLWVCANKIDLKK</sequence>
<feature type="compositionally biased region" description="Basic and acidic residues" evidence="4">
    <location>
        <begin position="28"/>
        <end position="45"/>
    </location>
</feature>
<feature type="compositionally biased region" description="Basic and acidic residues" evidence="4">
    <location>
        <begin position="95"/>
        <end position="116"/>
    </location>
</feature>
<name>A0A2N5KW76_9LACO</name>
<feature type="region of interest" description="Disordered" evidence="4">
    <location>
        <begin position="23"/>
        <end position="196"/>
    </location>
</feature>
<keyword evidence="1" id="KW-0547">Nucleotide-binding</keyword>
<dbReference type="PANTHER" id="PTHR18937:SF172">
    <property type="entry name" value="STRUCTURAL MAINTENANCE OF CHROMOSOMES PROTEIN"/>
    <property type="match status" value="1"/>
</dbReference>
<feature type="domain" description="S-layer protein C-terminal" evidence="5">
    <location>
        <begin position="826"/>
        <end position="892"/>
    </location>
</feature>
<keyword evidence="3" id="KW-0175">Coiled coil</keyword>
<feature type="compositionally biased region" description="Basic and acidic residues" evidence="4">
    <location>
        <begin position="147"/>
        <end position="167"/>
    </location>
</feature>
<dbReference type="EMBL" id="PKIW01000070">
    <property type="protein sequence ID" value="PLT10496.1"/>
    <property type="molecule type" value="Genomic_DNA"/>
</dbReference>
<dbReference type="AlphaFoldDB" id="A0A2N5KW76"/>
<evidence type="ECO:0000313" key="7">
    <source>
        <dbReference type="Proteomes" id="UP000235119"/>
    </source>
</evidence>
<evidence type="ECO:0000256" key="1">
    <source>
        <dbReference type="ARBA" id="ARBA00022741"/>
    </source>
</evidence>
<dbReference type="InterPro" id="IPR024968">
    <property type="entry name" value="SlpA_C_lactobacillus"/>
</dbReference>
<dbReference type="GO" id="GO:0005524">
    <property type="term" value="F:ATP binding"/>
    <property type="evidence" value="ECO:0007669"/>
    <property type="project" value="UniProtKB-KW"/>
</dbReference>
<dbReference type="RefSeq" id="WP_068813109.1">
    <property type="nucleotide sequence ID" value="NZ_MAKH01000009.1"/>
</dbReference>
<dbReference type="GO" id="GO:0000796">
    <property type="term" value="C:condensin complex"/>
    <property type="evidence" value="ECO:0007669"/>
    <property type="project" value="TreeGrafter"/>
</dbReference>
<dbReference type="SUPFAM" id="SSF57997">
    <property type="entry name" value="Tropomyosin"/>
    <property type="match status" value="1"/>
</dbReference>
<organism evidence="6 7">
    <name type="scientific">Lactobacillus crispatus</name>
    <dbReference type="NCBI Taxonomy" id="47770"/>
    <lineage>
        <taxon>Bacteria</taxon>
        <taxon>Bacillati</taxon>
        <taxon>Bacillota</taxon>
        <taxon>Bacilli</taxon>
        <taxon>Lactobacillales</taxon>
        <taxon>Lactobacillaceae</taxon>
        <taxon>Lactobacillus</taxon>
    </lineage>
</organism>
<feature type="compositionally biased region" description="Basic and acidic residues" evidence="4">
    <location>
        <begin position="126"/>
        <end position="139"/>
    </location>
</feature>
<dbReference type="Proteomes" id="UP000235119">
    <property type="component" value="Unassembled WGS sequence"/>
</dbReference>
<reference evidence="6 7" key="1">
    <citation type="submission" date="2017-12" db="EMBL/GenBank/DDBJ databases">
        <title>Phylogenetic diversity of female urinary microbiome.</title>
        <authorList>
            <person name="Thomas-White K."/>
            <person name="Wolfe A.J."/>
        </authorList>
    </citation>
    <scope>NUCLEOTIDE SEQUENCE [LARGE SCALE GENOMIC DNA]</scope>
    <source>
        <strain evidence="6 7">UMB0085</strain>
    </source>
</reference>